<dbReference type="EMBL" id="QXHD01000004">
    <property type="protein sequence ID" value="NEZ58054.1"/>
    <property type="molecule type" value="Genomic_DNA"/>
</dbReference>
<dbReference type="Proteomes" id="UP000481033">
    <property type="component" value="Unassembled WGS sequence"/>
</dbReference>
<name>A0A6M0RPA0_9CYAN</name>
<protein>
    <submittedName>
        <fullName evidence="1">Uncharacterized protein</fullName>
    </submittedName>
</protein>
<gene>
    <name evidence="1" type="ORF">DXZ20_20875</name>
</gene>
<evidence type="ECO:0000313" key="1">
    <source>
        <dbReference type="EMBL" id="NEZ58054.1"/>
    </source>
</evidence>
<accession>A0A6M0RPA0</accession>
<keyword evidence="2" id="KW-1185">Reference proteome</keyword>
<evidence type="ECO:0000313" key="2">
    <source>
        <dbReference type="Proteomes" id="UP000481033"/>
    </source>
</evidence>
<proteinExistence type="predicted"/>
<comment type="caution">
    <text evidence="1">The sequence shown here is derived from an EMBL/GenBank/DDBJ whole genome shotgun (WGS) entry which is preliminary data.</text>
</comment>
<organism evidence="1 2">
    <name type="scientific">Adonisia turfae CCMR0081</name>
    <dbReference type="NCBI Taxonomy" id="2292702"/>
    <lineage>
        <taxon>Bacteria</taxon>
        <taxon>Bacillati</taxon>
        <taxon>Cyanobacteriota</taxon>
        <taxon>Adonisia</taxon>
        <taxon>Adonisia turfae</taxon>
    </lineage>
</organism>
<dbReference type="AlphaFoldDB" id="A0A6M0RPA0"/>
<sequence>MAYWSKLSRRTWIPLLNKKRSLRTGITGITGETGATGIIGETGATGIIGETGATGIIGNWSNHLKQLRKLTEEPWVLQYLGSQLLISTRFYPPCMLVSLKILKILQKAGSSLAPLS</sequence>
<reference evidence="1 2" key="1">
    <citation type="journal article" date="2020" name="Microb. Ecol.">
        <title>Ecogenomics of the Marine Benthic Filamentous Cyanobacterium Adonisia.</title>
        <authorList>
            <person name="Walter J.M."/>
            <person name="Coutinho F.H."/>
            <person name="Leomil L."/>
            <person name="Hargreaves P.I."/>
            <person name="Campeao M.E."/>
            <person name="Vieira V.V."/>
            <person name="Silva B.S."/>
            <person name="Fistarol G.O."/>
            <person name="Salomon P.S."/>
            <person name="Sawabe T."/>
            <person name="Mino S."/>
            <person name="Hosokawa M."/>
            <person name="Miyashita H."/>
            <person name="Maruyama F."/>
            <person name="van Verk M.C."/>
            <person name="Dutilh B.E."/>
            <person name="Thompson C.C."/>
            <person name="Thompson F.L."/>
        </authorList>
    </citation>
    <scope>NUCLEOTIDE SEQUENCE [LARGE SCALE GENOMIC DNA]</scope>
    <source>
        <strain evidence="1 2">CCMR0081</strain>
    </source>
</reference>